<protein>
    <submittedName>
        <fullName evidence="11">Carboxypeptidase regulatory-like domain-containing protein</fullName>
    </submittedName>
</protein>
<gene>
    <name evidence="11" type="ORF">ACFSW4_11445</name>
</gene>
<feature type="domain" description="Peptidase S8/S53" evidence="8">
    <location>
        <begin position="241"/>
        <end position="518"/>
    </location>
</feature>
<dbReference type="PRINTS" id="PR00723">
    <property type="entry name" value="SUBTILISIN"/>
</dbReference>
<feature type="active site" description="Charge relay system" evidence="5">
    <location>
        <position position="250"/>
    </location>
</feature>
<dbReference type="InterPro" id="IPR013229">
    <property type="entry name" value="PEGA"/>
</dbReference>
<dbReference type="InterPro" id="IPR018391">
    <property type="entry name" value="PQQ_b-propeller_rpt"/>
</dbReference>
<dbReference type="InterPro" id="IPR013783">
    <property type="entry name" value="Ig-like_fold"/>
</dbReference>
<evidence type="ECO:0000259" key="8">
    <source>
        <dbReference type="Pfam" id="PF00082"/>
    </source>
</evidence>
<evidence type="ECO:0000259" key="9">
    <source>
        <dbReference type="Pfam" id="PF08308"/>
    </source>
</evidence>
<evidence type="ECO:0000256" key="2">
    <source>
        <dbReference type="ARBA" id="ARBA00022670"/>
    </source>
</evidence>
<dbReference type="Gene3D" id="3.40.50.200">
    <property type="entry name" value="Peptidase S8/S53 domain"/>
    <property type="match status" value="1"/>
</dbReference>
<dbReference type="SUPFAM" id="SSF49478">
    <property type="entry name" value="Cna protein B-type domain"/>
    <property type="match status" value="2"/>
</dbReference>
<dbReference type="Gene3D" id="2.130.10.10">
    <property type="entry name" value="YVTN repeat-like/Quinoprotein amine dehydrogenase"/>
    <property type="match status" value="1"/>
</dbReference>
<dbReference type="InterPro" id="IPR036852">
    <property type="entry name" value="Peptidase_S8/S53_dom_sf"/>
</dbReference>
<keyword evidence="3 5" id="KW-0378">Hydrolase</keyword>
<dbReference type="InterPro" id="IPR011047">
    <property type="entry name" value="Quinoprotein_ADH-like_sf"/>
</dbReference>
<keyword evidence="4 5" id="KW-0720">Serine protease</keyword>
<feature type="compositionally biased region" description="Basic and acidic residues" evidence="7">
    <location>
        <begin position="1677"/>
        <end position="1693"/>
    </location>
</feature>
<dbReference type="Pfam" id="PF13620">
    <property type="entry name" value="CarboxypepD_reg"/>
    <property type="match status" value="8"/>
</dbReference>
<accession>A0ABW5QCL7</accession>
<dbReference type="InterPro" id="IPR015500">
    <property type="entry name" value="Peptidase_S8_subtilisin-rel"/>
</dbReference>
<dbReference type="InterPro" id="IPR023828">
    <property type="entry name" value="Peptidase_S8_Ser-AS"/>
</dbReference>
<dbReference type="Pfam" id="PF08308">
    <property type="entry name" value="PEGA"/>
    <property type="match status" value="1"/>
</dbReference>
<evidence type="ECO:0000259" key="10">
    <source>
        <dbReference type="Pfam" id="PF13360"/>
    </source>
</evidence>
<dbReference type="SMART" id="SM00564">
    <property type="entry name" value="PQQ"/>
    <property type="match status" value="7"/>
</dbReference>
<dbReference type="InterPro" id="IPR023827">
    <property type="entry name" value="Peptidase_S8_Asp-AS"/>
</dbReference>
<evidence type="ECO:0000256" key="5">
    <source>
        <dbReference type="PROSITE-ProRule" id="PRU01240"/>
    </source>
</evidence>
<evidence type="ECO:0000256" key="6">
    <source>
        <dbReference type="RuleBase" id="RU003355"/>
    </source>
</evidence>
<feature type="region of interest" description="Disordered" evidence="7">
    <location>
        <begin position="1677"/>
        <end position="1696"/>
    </location>
</feature>
<evidence type="ECO:0000313" key="12">
    <source>
        <dbReference type="Proteomes" id="UP001597452"/>
    </source>
</evidence>
<dbReference type="InterPro" id="IPR008969">
    <property type="entry name" value="CarboxyPept-like_regulatory"/>
</dbReference>
<evidence type="ECO:0000256" key="4">
    <source>
        <dbReference type="ARBA" id="ARBA00022825"/>
    </source>
</evidence>
<dbReference type="PROSITE" id="PS00136">
    <property type="entry name" value="SUBTILASE_ASP"/>
    <property type="match status" value="1"/>
</dbReference>
<dbReference type="PROSITE" id="PS51892">
    <property type="entry name" value="SUBTILASE"/>
    <property type="match status" value="1"/>
</dbReference>
<dbReference type="SUPFAM" id="SSF49452">
    <property type="entry name" value="Starch-binding domain-like"/>
    <property type="match status" value="3"/>
</dbReference>
<dbReference type="EMBL" id="JBHUMZ010000025">
    <property type="protein sequence ID" value="MFD2639485.1"/>
    <property type="molecule type" value="Genomic_DNA"/>
</dbReference>
<comment type="caution">
    <text evidence="11">The sequence shown here is derived from an EMBL/GenBank/DDBJ whole genome shotgun (WGS) entry which is preliminary data.</text>
</comment>
<comment type="similarity">
    <text evidence="1 5 6">Belongs to the peptidase S8 family.</text>
</comment>
<name>A0ABW5QCL7_9BACI</name>
<feature type="domain" description="Pyrrolo-quinoline quinone repeat" evidence="10">
    <location>
        <begin position="794"/>
        <end position="1023"/>
    </location>
</feature>
<reference evidence="12" key="1">
    <citation type="journal article" date="2019" name="Int. J. Syst. Evol. Microbiol.">
        <title>The Global Catalogue of Microorganisms (GCM) 10K type strain sequencing project: providing services to taxonomists for standard genome sequencing and annotation.</title>
        <authorList>
            <consortium name="The Broad Institute Genomics Platform"/>
            <consortium name="The Broad Institute Genome Sequencing Center for Infectious Disease"/>
            <person name="Wu L."/>
            <person name="Ma J."/>
        </authorList>
    </citation>
    <scope>NUCLEOTIDE SEQUENCE [LARGE SCALE GENOMIC DNA]</scope>
    <source>
        <strain evidence="12">TISTR 1571</strain>
    </source>
</reference>
<dbReference type="Gene3D" id="2.40.128.630">
    <property type="match status" value="1"/>
</dbReference>
<feature type="active site" description="Charge relay system" evidence="5">
    <location>
        <position position="468"/>
    </location>
</feature>
<evidence type="ECO:0000256" key="1">
    <source>
        <dbReference type="ARBA" id="ARBA00011073"/>
    </source>
</evidence>
<sequence>MRKYLKLNRKLLPITMILLMLFSTWVNTGLITSIHADSDVEKSELEIEKEREKAFEEQDNEPNESEELKNILSGLGFTPKLAEQTPREPNAPPKIDKQISKQLQEKEQVNVIIHLKDQTNFQSIYQNIKGKTKAERAEHVRETLKTKAQASQKGLKQALSALESKGQAAVKNELWINNSIVASINKKALKSLKEREDVERIQLDETLKVPKVTVESTPNLPEWGLEKINAPQVWGDYGITGENIVVGIMDTGVDGNHEALRHNYRGRNGDHESSWIDLSGDGYETPGDGHGHGTHVAGTAVGGGEGEPIGVAPGAEWIAAKIFKDSGSTTLSAIHEAFQWFMAPGGDPSKAPHVVNNSWGNSNTYTLEFYDDVQAWISAGIFPLFAAGNDGPGAQTIGSPASFVDSFAVGATDRYDQIASFSSRGPVYWENEDGEMVSYIKPDLAAPGHEIYSAWPGEGKYNTISGTSMATPHVAGSIALLLSAKPNLSVQEIADLLKNTTRKEAHMGELPNTQYGTGILNIYQAVTEAAFAGTFTGEITNGDGEKISGEILLPDLNQTIEVEDGSFTHKIREGEHEVIVQSFGYVDFETTITIEKNDTTEVNWTLDQAESYTVTGHVLNSESGEPVPYAFIRVKDTPLNTIRTDENGEFTIDHLPVGSYELQLTGSDILGTTKTIELTQDTNIDINVEPNPNPGEPNWKTANQNFARNAVSTNSIDIEQLENNWSYNTDTKGQIIFSSPSAAENTMVFTTDRGWVTALNINTQEELWSIRLGDTLRSTPTIHNGVVYVSGGSDQSIYALDLETGRTLWSQDIGQPAVYEAPIVKDETVYVGSSMDTETTVYALSAHTGQVEWSVDINASSFFNPTLGDEYLYVGTFEDKTLRALNLDDGSTSWSYTLEENEGFLSHPVYKDGNVYALSSNMGSNGTLHALNANDGSLIWKTNQVGDSQANSPIVYGDMVIVSSASQPIVRAFNVQNGEEIWSNDQTGTILNNGAITSNGILVISNTNGTLMWMDAFTGEILKKGSLPNYSTSTPVIMPGSVFIPHLSGIEQFIAPGILTGVIQDDAGQGIEANVSIEETGQATTASGQGEYTFKHAPGEFEVKVSEYGYEQITETITFVSGYEINQDFTLQEAEAGSLKLTVTNERTGEAIENVEVELKDTPVNGTTDSNGLFEQSEVYAGTYDVTLNLNGFETKTETIDITANTLNDFEFTLKPIGIAVLNDYESEITELLNLNGFLAEERDWDIIEDINRYDIVYLNGAYTTDGQPPDEETFNELVQKAKEFDVNLVFADTWGQSYGSIHHLTDYYEDPQELLHNYGSGTVSLKVNEEHPIFEGYEVGDYLELSSRSGDFAWFNQYSGRDLAEIGSSELGLVGTGVAYKPVSENSAHLLLSTHSASPWSSPFQSWQQDMQNVFLNSMNYLLSAEFGQVTGTVKNEEGDPLNATVEVVETGYQYNDQSDLNFYHDVGTYTLKIRASGYETKTQEVEVKNGEPVNLDIVLVSTQGGSVTGEIIDSLTGAPLAGVDITLHQEGEVVSETTSGEQGYYEFLDLDEGHYTLKLNKENYIQESTRLEVGSVPIEQNVELTQVPSVAVLDDYYSSERSFESVLEEVGIPVEEVSDDEIIDRLDEFDVVFVNGLGLDLRDQIDQLLHKADQSKTSVVFGETYYTSSPLNQLVERRGDPSSRNRADHSSSTEYVVTEPHEIFGDLEAGDTIEILPPGSGRIAAYGGYSGYNIADIKNRDLNQPYGPGMGYKPRTESSVELLLGGYGFTFSHDADDYTAEGKELLIDSIVWAAHAEFPTINGTVADQEGNPLDATVKVVGESFETTTNDNGEYSIALLEGDYEIEVESFGYESQTISASASHGNEPVNVKLEVHQEAGSISGVIENEQDGQAIQDVNINVDGIPRETTSNTQGAFNIDRMEPGEYTLTLTADGYVTKELNISINPGENLDLTIRMKPSPLVGIIVDNQSNDETLANYLEGRGFNTKELFYTDLDQLSDLDLVIANSDYNRDLEPTEEEFDRFLKAIDQEKLSVIWTGHVNGRGGIRFLHQYENNPQVEIRERDADKTIKPIAEHPITAGLEVNDTYSFESRSDYYYAFDEYDGHTVATVNHPTEGDLGDLAAYKGRTTDSVEVLLANTTFGYQFSPDEPRYFNETLVKLINNSILWTLDNEESLAADVNGVINNDLGTQIAGTVTVKETGKIIESNADGEFFLGLQEGTYTLEIEAFGHQTGEFSITVENGEVYNETFTIQSNDIGTLSGQILDGETEEPISGATVNILGTPASVETDENGEFELTLPIGSYDLQVMAEGYMTTTETNIDIKHNETTDVSVFMPYSEKVAVITMSSRFDEFESVMTNAGYDADYINYTDLDEFISEIPNYALIIYNNHSYYTSDELFTDFIEKTDEHEVSVIFASQYGGGTIGDLSDLLGDPADVEHGFVPGHINIKTMQDHPLFAGIQDEEFRILDDGDNNQQYAIYEDYSGTTIGSISHDQEGVIGDGIGYDFRTANSVHLLLSGFQIGSYSDPTSNWTDEAHIFYQNAMNWALNASIGEIRGTVTDVNDEPIANATVSIPGLDIETTTNANGEYQIGIGTGTYDVSVSARGYHEDTKSVTVESQGHSAELNFTLEAIEGQPITGQVMDAENEGTLSGATVELYIGDETEPIETVETSEDGQFNFDQLLPDDYVLKIKRDGYLNKTIETVLGDKPITVDVLLNDIKVAVVGDFKNKLQTLLNDHDLYAEGRDWDVAQDVTEYDLIILNSSEGNPEQLQELIDATDEHDVSLAFLGTWGANRGSIPTLKDTVGYPERGDDGYDEGEVILNVSDSEHPIFEGLPDEMTIHSEKSPYSAFVNYPGHQLGDLQVDGETKGTAVAYSYRSQQSVHLLLSSFAVNNMIGPGYGWTEDGQALFVQAMDYALNAEQEPPSTPAWDQKRLKTDESLVTLTGQAEPFTTVNIYETKGNKTNLVGSGKANSDGEFAIEIEFSNGNHFLKTEAENFAGTSDLSEQMQLIVTSE</sequence>
<dbReference type="InterPro" id="IPR000209">
    <property type="entry name" value="Peptidase_S8/S53_dom"/>
</dbReference>
<proteinExistence type="inferred from homology"/>
<dbReference type="InterPro" id="IPR050131">
    <property type="entry name" value="Peptidase_S8_subtilisin-like"/>
</dbReference>
<evidence type="ECO:0000256" key="3">
    <source>
        <dbReference type="ARBA" id="ARBA00022801"/>
    </source>
</evidence>
<dbReference type="Gene3D" id="2.60.40.10">
    <property type="entry name" value="Immunoglobulins"/>
    <property type="match status" value="1"/>
</dbReference>
<dbReference type="Gene3D" id="2.60.40.1120">
    <property type="entry name" value="Carboxypeptidase-like, regulatory domain"/>
    <property type="match status" value="11"/>
</dbReference>
<evidence type="ECO:0000313" key="11">
    <source>
        <dbReference type="EMBL" id="MFD2639485.1"/>
    </source>
</evidence>
<feature type="domain" description="PEGA" evidence="9">
    <location>
        <begin position="570"/>
        <end position="609"/>
    </location>
</feature>
<dbReference type="InterPro" id="IPR029062">
    <property type="entry name" value="Class_I_gatase-like"/>
</dbReference>
<dbReference type="PROSITE" id="PS00137">
    <property type="entry name" value="SUBTILASE_HIS"/>
    <property type="match status" value="1"/>
</dbReference>
<dbReference type="SUPFAM" id="SSF52743">
    <property type="entry name" value="Subtilisin-like"/>
    <property type="match status" value="1"/>
</dbReference>
<dbReference type="Pfam" id="PF00082">
    <property type="entry name" value="Peptidase_S8"/>
    <property type="match status" value="1"/>
</dbReference>
<dbReference type="SUPFAM" id="SSF52317">
    <property type="entry name" value="Class I glutamine amidotransferase-like"/>
    <property type="match status" value="1"/>
</dbReference>
<keyword evidence="2 5" id="KW-0645">Protease</keyword>
<dbReference type="InterPro" id="IPR022398">
    <property type="entry name" value="Peptidase_S8_His-AS"/>
</dbReference>
<dbReference type="RefSeq" id="WP_377329410.1">
    <property type="nucleotide sequence ID" value="NZ_JBHUMZ010000025.1"/>
</dbReference>
<dbReference type="Proteomes" id="UP001597452">
    <property type="component" value="Unassembled WGS sequence"/>
</dbReference>
<evidence type="ECO:0000256" key="7">
    <source>
        <dbReference type="SAM" id="MobiDB-lite"/>
    </source>
</evidence>
<keyword evidence="12" id="KW-1185">Reference proteome</keyword>
<dbReference type="InterPro" id="IPR013784">
    <property type="entry name" value="Carb-bd-like_fold"/>
</dbReference>
<dbReference type="CDD" id="cd11308">
    <property type="entry name" value="Peptidase_M14NE-CP-C_like"/>
    <property type="match status" value="1"/>
</dbReference>
<dbReference type="PROSITE" id="PS00138">
    <property type="entry name" value="SUBTILASE_SER"/>
    <property type="match status" value="1"/>
</dbReference>
<dbReference type="Pfam" id="PF13360">
    <property type="entry name" value="PQQ_2"/>
    <property type="match status" value="1"/>
</dbReference>
<feature type="active site" description="Charge relay system" evidence="5">
    <location>
        <position position="292"/>
    </location>
</feature>
<organism evidence="11 12">
    <name type="scientific">Piscibacillus salipiscarius</name>
    <dbReference type="NCBI Taxonomy" id="299480"/>
    <lineage>
        <taxon>Bacteria</taxon>
        <taxon>Bacillati</taxon>
        <taxon>Bacillota</taxon>
        <taxon>Bacilli</taxon>
        <taxon>Bacillales</taxon>
        <taxon>Bacillaceae</taxon>
        <taxon>Piscibacillus</taxon>
    </lineage>
</organism>
<dbReference type="InterPro" id="IPR002372">
    <property type="entry name" value="PQQ_rpt_dom"/>
</dbReference>
<dbReference type="SUPFAM" id="SSF49464">
    <property type="entry name" value="Carboxypeptidase regulatory domain-like"/>
    <property type="match status" value="6"/>
</dbReference>
<dbReference type="PANTHER" id="PTHR43806:SF67">
    <property type="entry name" value="EGF-LIKE DOMAIN-CONTAINING PROTEIN"/>
    <property type="match status" value="1"/>
</dbReference>
<dbReference type="InterPro" id="IPR015943">
    <property type="entry name" value="WD40/YVTN_repeat-like_dom_sf"/>
</dbReference>
<dbReference type="PANTHER" id="PTHR43806">
    <property type="entry name" value="PEPTIDASE S8"/>
    <property type="match status" value="1"/>
</dbReference>
<dbReference type="SUPFAM" id="SSF50998">
    <property type="entry name" value="Quinoprotein alcohol dehydrogenase-like"/>
    <property type="match status" value="2"/>
</dbReference>